<evidence type="ECO:0000313" key="8">
    <source>
        <dbReference type="Proteomes" id="UP000799772"/>
    </source>
</evidence>
<feature type="transmembrane region" description="Helical" evidence="5">
    <location>
        <begin position="67"/>
        <end position="84"/>
    </location>
</feature>
<feature type="non-terminal residue" evidence="7">
    <location>
        <position position="1"/>
    </location>
</feature>
<comment type="subcellular location">
    <subcellularLocation>
        <location evidence="1">Membrane</location>
        <topology evidence="1">Multi-pass membrane protein</topology>
    </subcellularLocation>
</comment>
<dbReference type="Pfam" id="PF07690">
    <property type="entry name" value="MFS_1"/>
    <property type="match status" value="1"/>
</dbReference>
<keyword evidence="4 5" id="KW-0472">Membrane</keyword>
<feature type="transmembrane region" description="Helical" evidence="5">
    <location>
        <begin position="407"/>
        <end position="430"/>
    </location>
</feature>
<dbReference type="PROSITE" id="PS50850">
    <property type="entry name" value="MFS"/>
    <property type="match status" value="1"/>
</dbReference>
<dbReference type="Proteomes" id="UP000799772">
    <property type="component" value="Unassembled WGS sequence"/>
</dbReference>
<dbReference type="InterPro" id="IPR011701">
    <property type="entry name" value="MFS"/>
</dbReference>
<feature type="transmembrane region" description="Helical" evidence="5">
    <location>
        <begin position="96"/>
        <end position="115"/>
    </location>
</feature>
<dbReference type="InterPro" id="IPR020846">
    <property type="entry name" value="MFS_dom"/>
</dbReference>
<feature type="domain" description="Major facilitator superfamily (MFS) profile" evidence="6">
    <location>
        <begin position="22"/>
        <end position="461"/>
    </location>
</feature>
<feature type="transmembrane region" description="Helical" evidence="5">
    <location>
        <begin position="260"/>
        <end position="285"/>
    </location>
</feature>
<evidence type="ECO:0000259" key="6">
    <source>
        <dbReference type="PROSITE" id="PS50850"/>
    </source>
</evidence>
<sequence>GEPTFIIVQFDGPDDEMNPQNWSLTKKICTTLLALSSGIAGAWASGNDSTIIPQAKEAFGVSDVTESLSTGLYLVAFGLGALFSGPFSETIGRNPVYIITLVLFGICIMIAGLAPNIGVQLAFRFLAGWFGCTAITIFAGSVADLWPPTQRVLVLSLTCGLNFCAVFISPVVGAFIGQSSASWRWTEWISLIITGASTASIFFFAPETYGPQILSWKAAILRKETRNTHFRSNHELKLEPLSRRLYRSTWRPFDMLVHELSIVLFTIYLSVLYIVAFTFLTGYTYIFGDIYHMSQGAVGLCFLSLVVGIIVAGAISVPLHFHYNHNLRIAKSKGQSHLPAEDRLWFAIITAPCLPIALFWMAWTLYHSISFWSSLVASSLVGIAFLGIFIASYLYMIDTFDSFAGSALAIGAVIRYVAAGAMIPVSIPMYENLGVHWTLTLLGCISLILTPVPFVMWKFGYAIRKRSRAAS</sequence>
<evidence type="ECO:0000256" key="5">
    <source>
        <dbReference type="SAM" id="Phobius"/>
    </source>
</evidence>
<dbReference type="GO" id="GO:0005886">
    <property type="term" value="C:plasma membrane"/>
    <property type="evidence" value="ECO:0007669"/>
    <property type="project" value="TreeGrafter"/>
</dbReference>
<keyword evidence="8" id="KW-1185">Reference proteome</keyword>
<accession>A0A9P4I8B2</accession>
<protein>
    <submittedName>
        <fullName evidence="7">Benomyl/methotrexate resistance protein</fullName>
    </submittedName>
</protein>
<feature type="non-terminal residue" evidence="7">
    <location>
        <position position="471"/>
    </location>
</feature>
<dbReference type="CDD" id="cd17323">
    <property type="entry name" value="MFS_Tpo1_MDR_like"/>
    <property type="match status" value="1"/>
</dbReference>
<comment type="caution">
    <text evidence="7">The sequence shown here is derived from an EMBL/GenBank/DDBJ whole genome shotgun (WGS) entry which is preliminary data.</text>
</comment>
<keyword evidence="3 5" id="KW-1133">Transmembrane helix</keyword>
<feature type="transmembrane region" description="Helical" evidence="5">
    <location>
        <begin position="152"/>
        <end position="176"/>
    </location>
</feature>
<feature type="transmembrane region" description="Helical" evidence="5">
    <location>
        <begin position="121"/>
        <end position="140"/>
    </location>
</feature>
<gene>
    <name evidence="7" type="ORF">NA57DRAFT_14213</name>
</gene>
<feature type="transmembrane region" description="Helical" evidence="5">
    <location>
        <begin position="436"/>
        <end position="457"/>
    </location>
</feature>
<dbReference type="AlphaFoldDB" id="A0A9P4I8B2"/>
<dbReference type="EMBL" id="ML978132">
    <property type="protein sequence ID" value="KAF2095328.1"/>
    <property type="molecule type" value="Genomic_DNA"/>
</dbReference>
<dbReference type="PANTHER" id="PTHR23502">
    <property type="entry name" value="MAJOR FACILITATOR SUPERFAMILY"/>
    <property type="match status" value="1"/>
</dbReference>
<feature type="transmembrane region" description="Helical" evidence="5">
    <location>
        <begin position="369"/>
        <end position="395"/>
    </location>
</feature>
<feature type="transmembrane region" description="Helical" evidence="5">
    <location>
        <begin position="297"/>
        <end position="323"/>
    </location>
</feature>
<evidence type="ECO:0000256" key="4">
    <source>
        <dbReference type="ARBA" id="ARBA00023136"/>
    </source>
</evidence>
<reference evidence="7" key="1">
    <citation type="journal article" date="2020" name="Stud. Mycol.">
        <title>101 Dothideomycetes genomes: a test case for predicting lifestyles and emergence of pathogens.</title>
        <authorList>
            <person name="Haridas S."/>
            <person name="Albert R."/>
            <person name="Binder M."/>
            <person name="Bloem J."/>
            <person name="Labutti K."/>
            <person name="Salamov A."/>
            <person name="Andreopoulos B."/>
            <person name="Baker S."/>
            <person name="Barry K."/>
            <person name="Bills G."/>
            <person name="Bluhm B."/>
            <person name="Cannon C."/>
            <person name="Castanera R."/>
            <person name="Culley D."/>
            <person name="Daum C."/>
            <person name="Ezra D."/>
            <person name="Gonzalez J."/>
            <person name="Henrissat B."/>
            <person name="Kuo A."/>
            <person name="Liang C."/>
            <person name="Lipzen A."/>
            <person name="Lutzoni F."/>
            <person name="Magnuson J."/>
            <person name="Mondo S."/>
            <person name="Nolan M."/>
            <person name="Ohm R."/>
            <person name="Pangilinan J."/>
            <person name="Park H.-J."/>
            <person name="Ramirez L."/>
            <person name="Alfaro M."/>
            <person name="Sun H."/>
            <person name="Tritt A."/>
            <person name="Yoshinaga Y."/>
            <person name="Zwiers L.-H."/>
            <person name="Turgeon B."/>
            <person name="Goodwin S."/>
            <person name="Spatafora J."/>
            <person name="Crous P."/>
            <person name="Grigoriev I."/>
        </authorList>
    </citation>
    <scope>NUCLEOTIDE SEQUENCE</scope>
    <source>
        <strain evidence="7">CBS 133067</strain>
    </source>
</reference>
<evidence type="ECO:0000256" key="1">
    <source>
        <dbReference type="ARBA" id="ARBA00004141"/>
    </source>
</evidence>
<keyword evidence="2 5" id="KW-0812">Transmembrane</keyword>
<dbReference type="SUPFAM" id="SSF103473">
    <property type="entry name" value="MFS general substrate transporter"/>
    <property type="match status" value="1"/>
</dbReference>
<proteinExistence type="predicted"/>
<evidence type="ECO:0000313" key="7">
    <source>
        <dbReference type="EMBL" id="KAF2095328.1"/>
    </source>
</evidence>
<dbReference type="OrthoDB" id="3936150at2759"/>
<evidence type="ECO:0000256" key="2">
    <source>
        <dbReference type="ARBA" id="ARBA00022692"/>
    </source>
</evidence>
<dbReference type="PANTHER" id="PTHR23502:SF47">
    <property type="entry name" value="MAJOR FACILITATOR SUPERFAMILY (MFS) PROFILE DOMAIN-CONTAINING PROTEIN-RELATED"/>
    <property type="match status" value="1"/>
</dbReference>
<feature type="transmembrane region" description="Helical" evidence="5">
    <location>
        <begin position="344"/>
        <end position="363"/>
    </location>
</feature>
<dbReference type="GO" id="GO:0022857">
    <property type="term" value="F:transmembrane transporter activity"/>
    <property type="evidence" value="ECO:0007669"/>
    <property type="project" value="InterPro"/>
</dbReference>
<organism evidence="7 8">
    <name type="scientific">Rhizodiscina lignyota</name>
    <dbReference type="NCBI Taxonomy" id="1504668"/>
    <lineage>
        <taxon>Eukaryota</taxon>
        <taxon>Fungi</taxon>
        <taxon>Dikarya</taxon>
        <taxon>Ascomycota</taxon>
        <taxon>Pezizomycotina</taxon>
        <taxon>Dothideomycetes</taxon>
        <taxon>Pleosporomycetidae</taxon>
        <taxon>Aulographales</taxon>
        <taxon>Rhizodiscinaceae</taxon>
        <taxon>Rhizodiscina</taxon>
    </lineage>
</organism>
<name>A0A9P4I8B2_9PEZI</name>
<evidence type="ECO:0000256" key="3">
    <source>
        <dbReference type="ARBA" id="ARBA00022989"/>
    </source>
</evidence>
<dbReference type="Gene3D" id="1.20.1250.20">
    <property type="entry name" value="MFS general substrate transporter like domains"/>
    <property type="match status" value="1"/>
</dbReference>
<dbReference type="InterPro" id="IPR036259">
    <property type="entry name" value="MFS_trans_sf"/>
</dbReference>
<feature type="transmembrane region" description="Helical" evidence="5">
    <location>
        <begin position="188"/>
        <end position="205"/>
    </location>
</feature>